<dbReference type="InterPro" id="IPR050741">
    <property type="entry name" value="Acyl-CoA_dehydrogenase"/>
</dbReference>
<comment type="similarity">
    <text evidence="2">Belongs to the HpaH/HsaA monooxygenase family.</text>
</comment>
<evidence type="ECO:0000313" key="6">
    <source>
        <dbReference type="Proteomes" id="UP000715781"/>
    </source>
</evidence>
<accession>A0A951UGW8</accession>
<dbReference type="GO" id="GO:0003995">
    <property type="term" value="F:acyl-CoA dehydrogenase activity"/>
    <property type="evidence" value="ECO:0007669"/>
    <property type="project" value="TreeGrafter"/>
</dbReference>
<evidence type="ECO:0000256" key="2">
    <source>
        <dbReference type="ARBA" id="ARBA00049661"/>
    </source>
</evidence>
<dbReference type="GO" id="GO:0016712">
    <property type="term" value="F:oxidoreductase activity, acting on paired donors, with incorporation or reduction of molecular oxygen, reduced flavin or flavoprotein as one donor, and incorporation of one atom of oxygen"/>
    <property type="evidence" value="ECO:0007669"/>
    <property type="project" value="TreeGrafter"/>
</dbReference>
<dbReference type="GO" id="GO:0005737">
    <property type="term" value="C:cytoplasm"/>
    <property type="evidence" value="ECO:0007669"/>
    <property type="project" value="TreeGrafter"/>
</dbReference>
<evidence type="ECO:0000313" key="5">
    <source>
        <dbReference type="EMBL" id="MBW4562907.1"/>
    </source>
</evidence>
<dbReference type="PANTHER" id="PTHR48083:SF19">
    <property type="entry name" value="FLAVIN-DEPENDENT MONOOXYGENASE, OXYGENASE SUBUNIT HSAA"/>
    <property type="match status" value="1"/>
</dbReference>
<dbReference type="InterPro" id="IPR037069">
    <property type="entry name" value="AcylCoA_DH/ox_N_sf"/>
</dbReference>
<evidence type="ECO:0000256" key="1">
    <source>
        <dbReference type="ARBA" id="ARBA00023002"/>
    </source>
</evidence>
<feature type="domain" description="Acyl-CoA dehydrogenase/oxidase N-terminal" evidence="3">
    <location>
        <begin position="12"/>
        <end position="108"/>
    </location>
</feature>
<dbReference type="AlphaFoldDB" id="A0A951UGW8"/>
<dbReference type="Gene3D" id="2.40.110.10">
    <property type="entry name" value="Butyryl-CoA Dehydrogenase, subunit A, domain 2"/>
    <property type="match status" value="1"/>
</dbReference>
<evidence type="ECO:0000259" key="4">
    <source>
        <dbReference type="Pfam" id="PF08028"/>
    </source>
</evidence>
<dbReference type="InterPro" id="IPR046373">
    <property type="entry name" value="Acyl-CoA_Oxase/DH_mid-dom_sf"/>
</dbReference>
<gene>
    <name evidence="5" type="ORF">KME32_17510</name>
</gene>
<comment type="caution">
    <text evidence="5">The sequence shown here is derived from an EMBL/GenBank/DDBJ whole genome shotgun (WGS) entry which is preliminary data.</text>
</comment>
<dbReference type="Pfam" id="PF02771">
    <property type="entry name" value="Acyl-CoA_dh_N"/>
    <property type="match status" value="1"/>
</dbReference>
<reference evidence="5" key="1">
    <citation type="submission" date="2021-05" db="EMBL/GenBank/DDBJ databases">
        <authorList>
            <person name="Pietrasiak N."/>
            <person name="Ward R."/>
            <person name="Stajich J.E."/>
            <person name="Kurbessoian T."/>
        </authorList>
    </citation>
    <scope>NUCLEOTIDE SEQUENCE</scope>
    <source>
        <strain evidence="5">JT2-VF2</strain>
    </source>
</reference>
<proteinExistence type="inferred from homology"/>
<evidence type="ECO:0000259" key="3">
    <source>
        <dbReference type="Pfam" id="PF02771"/>
    </source>
</evidence>
<dbReference type="Pfam" id="PF08028">
    <property type="entry name" value="Acyl-CoA_dh_2"/>
    <property type="match status" value="1"/>
</dbReference>
<dbReference type="PIRSF" id="PIRSF016578">
    <property type="entry name" value="HsaA"/>
    <property type="match status" value="1"/>
</dbReference>
<dbReference type="InterPro" id="IPR013107">
    <property type="entry name" value="Acyl-CoA_DH_C"/>
</dbReference>
<dbReference type="InterPro" id="IPR009100">
    <property type="entry name" value="AcylCoA_DH/oxidase_NM_dom_sf"/>
</dbReference>
<dbReference type="GO" id="GO:0050660">
    <property type="term" value="F:flavin adenine dinucleotide binding"/>
    <property type="evidence" value="ECO:0007669"/>
    <property type="project" value="InterPro"/>
</dbReference>
<name>A0A951UGW8_9NOST</name>
<feature type="domain" description="Acyl-CoA dehydrogenase C-terminal" evidence="4">
    <location>
        <begin position="247"/>
        <end position="370"/>
    </location>
</feature>
<sequence length="392" mass="43952">MVVVNIKKLTREEIIENARQIRDEVAKVAIETEKRGNISDEIVKKLCEAGFFSAMTPSEFGGHEMPLDVVFDVCDYIAQGCVSTAWVTCLVSVHNWMVGLFPWEAQKEVFADNNYNLVSATFSPKGKAIKTQDGYTLSGRWPFITGVKHDSWVIVGGMYLPNSTDEKPVPKVFLLPQKEVEILDTWYVSGMKGTGSNDIQINEVFVPEYRVANLIDLLNGNSPGSKVLKSTNFQWCVAPVTALSGTAPAIGAAKRVIQIYKDKLHSFLDKNVEVRQTALVRLSDIMVRLETMELLMQDSIKDMMLKTETASLTLNDRAKYRVQCTLAVKECKSIINEVLDVMGSRSHYLTEELQRFARDIAMIYSHIMLDFDGANEVYGKLQLGLPHNTPII</sequence>
<dbReference type="Gene3D" id="1.20.140.10">
    <property type="entry name" value="Butyryl-CoA Dehydrogenase, subunit A, domain 3"/>
    <property type="match status" value="1"/>
</dbReference>
<dbReference type="EMBL" id="JAHHHN010000009">
    <property type="protein sequence ID" value="MBW4562907.1"/>
    <property type="molecule type" value="Genomic_DNA"/>
</dbReference>
<dbReference type="PANTHER" id="PTHR48083">
    <property type="entry name" value="MEDIUM-CHAIN SPECIFIC ACYL-COA DEHYDROGENASE, MITOCHONDRIAL-RELATED"/>
    <property type="match status" value="1"/>
</dbReference>
<dbReference type="InterPro" id="IPR013786">
    <property type="entry name" value="AcylCoA_DH/ox_N"/>
</dbReference>
<dbReference type="SUPFAM" id="SSF56645">
    <property type="entry name" value="Acyl-CoA dehydrogenase NM domain-like"/>
    <property type="match status" value="1"/>
</dbReference>
<dbReference type="Gene3D" id="1.10.540.10">
    <property type="entry name" value="Acyl-CoA dehydrogenase/oxidase, N-terminal domain"/>
    <property type="match status" value="1"/>
</dbReference>
<dbReference type="GO" id="GO:0033539">
    <property type="term" value="P:fatty acid beta-oxidation using acyl-CoA dehydrogenase"/>
    <property type="evidence" value="ECO:0007669"/>
    <property type="project" value="TreeGrafter"/>
</dbReference>
<dbReference type="Proteomes" id="UP000715781">
    <property type="component" value="Unassembled WGS sequence"/>
</dbReference>
<protein>
    <submittedName>
        <fullName evidence="5">Acyl-CoA dehydrogenase family protein</fullName>
    </submittedName>
</protein>
<reference evidence="5" key="2">
    <citation type="journal article" date="2022" name="Microbiol. Resour. Announc.">
        <title>Metagenome Sequencing to Explore Phylogenomics of Terrestrial Cyanobacteria.</title>
        <authorList>
            <person name="Ward R.D."/>
            <person name="Stajich J.E."/>
            <person name="Johansen J.R."/>
            <person name="Huntemann M."/>
            <person name="Clum A."/>
            <person name="Foster B."/>
            <person name="Foster B."/>
            <person name="Roux S."/>
            <person name="Palaniappan K."/>
            <person name="Varghese N."/>
            <person name="Mukherjee S."/>
            <person name="Reddy T.B.K."/>
            <person name="Daum C."/>
            <person name="Copeland A."/>
            <person name="Chen I.A."/>
            <person name="Ivanova N.N."/>
            <person name="Kyrpides N.C."/>
            <person name="Shapiro N."/>
            <person name="Eloe-Fadrosh E.A."/>
            <person name="Pietrasiak N."/>
        </authorList>
    </citation>
    <scope>NUCLEOTIDE SEQUENCE</scope>
    <source>
        <strain evidence="5">JT2-VF2</strain>
    </source>
</reference>
<keyword evidence="1" id="KW-0560">Oxidoreductase</keyword>
<organism evidence="5 6">
    <name type="scientific">Mojavia pulchra JT2-VF2</name>
    <dbReference type="NCBI Taxonomy" id="287848"/>
    <lineage>
        <taxon>Bacteria</taxon>
        <taxon>Bacillati</taxon>
        <taxon>Cyanobacteriota</taxon>
        <taxon>Cyanophyceae</taxon>
        <taxon>Nostocales</taxon>
        <taxon>Nostocaceae</taxon>
    </lineage>
</organism>